<dbReference type="SMART" id="SM00980">
    <property type="entry name" value="THAP"/>
    <property type="match status" value="1"/>
</dbReference>
<evidence type="ECO:0000256" key="7">
    <source>
        <dbReference type="SAM" id="MobiDB-lite"/>
    </source>
</evidence>
<feature type="compositionally biased region" description="Low complexity" evidence="7">
    <location>
        <begin position="270"/>
        <end position="281"/>
    </location>
</feature>
<dbReference type="GO" id="GO:0003700">
    <property type="term" value="F:DNA-binding transcription factor activity"/>
    <property type="evidence" value="ECO:0007669"/>
    <property type="project" value="TreeGrafter"/>
</dbReference>
<evidence type="ECO:0000259" key="8">
    <source>
        <dbReference type="PROSITE" id="PS50950"/>
    </source>
</evidence>
<dbReference type="Proteomes" id="UP000827092">
    <property type="component" value="Unassembled WGS sequence"/>
</dbReference>
<keyword evidence="10" id="KW-1185">Reference proteome</keyword>
<dbReference type="AlphaFoldDB" id="A0AAV6VBX4"/>
<evidence type="ECO:0000256" key="4">
    <source>
        <dbReference type="ARBA" id="ARBA00023125"/>
    </source>
</evidence>
<sequence>MPSCVAFGCTNRPGKKTDITFHRFPKKESLRAEWVKACRRKDWVPSKSSVLCSNHFSEDQFDRTSLSCTRLRENAIPNHFSAFPPYLQNKPSACCNPVTSSLPSKQGSSDETLAPGIKNVRSTNEIAVDQNKPGYVYRKNDYDKNTVVIVSDTEDYKKVLNGPSDANRRIVVSDKLNETNSNSSAFAHIENVGSTNDKVVVENETVAAPTIINHGKNDPDKVMVLIVRGTPKYKDVLNSNPYENRKIVVSDQLIPNNRLSNSLSNTYQTSSGSAVSEAASEPIGKNKHKNNPLLLVDDGVLSQRIKELEEVVKILLKKKKIWNQKIRRTKRKLKELRNKYIRLNKKNPTILRRSSQPLVHFLARDVQNV</sequence>
<feature type="coiled-coil region" evidence="6">
    <location>
        <begin position="305"/>
        <end position="346"/>
    </location>
</feature>
<dbReference type="GO" id="GO:0000978">
    <property type="term" value="F:RNA polymerase II cis-regulatory region sequence-specific DNA binding"/>
    <property type="evidence" value="ECO:0007669"/>
    <property type="project" value="TreeGrafter"/>
</dbReference>
<evidence type="ECO:0000256" key="1">
    <source>
        <dbReference type="ARBA" id="ARBA00022723"/>
    </source>
</evidence>
<evidence type="ECO:0000256" key="3">
    <source>
        <dbReference type="ARBA" id="ARBA00022833"/>
    </source>
</evidence>
<keyword evidence="4 5" id="KW-0238">DNA-binding</keyword>
<dbReference type="SMART" id="SM00692">
    <property type="entry name" value="DM3"/>
    <property type="match status" value="1"/>
</dbReference>
<evidence type="ECO:0000313" key="10">
    <source>
        <dbReference type="Proteomes" id="UP000827092"/>
    </source>
</evidence>
<organism evidence="9 10">
    <name type="scientific">Oedothorax gibbosus</name>
    <dbReference type="NCBI Taxonomy" id="931172"/>
    <lineage>
        <taxon>Eukaryota</taxon>
        <taxon>Metazoa</taxon>
        <taxon>Ecdysozoa</taxon>
        <taxon>Arthropoda</taxon>
        <taxon>Chelicerata</taxon>
        <taxon>Arachnida</taxon>
        <taxon>Araneae</taxon>
        <taxon>Araneomorphae</taxon>
        <taxon>Entelegynae</taxon>
        <taxon>Araneoidea</taxon>
        <taxon>Linyphiidae</taxon>
        <taxon>Erigoninae</taxon>
        <taxon>Oedothorax</taxon>
    </lineage>
</organism>
<accession>A0AAV6VBX4</accession>
<evidence type="ECO:0000256" key="2">
    <source>
        <dbReference type="ARBA" id="ARBA00022771"/>
    </source>
</evidence>
<proteinExistence type="predicted"/>
<keyword evidence="3" id="KW-0862">Zinc</keyword>
<evidence type="ECO:0000256" key="6">
    <source>
        <dbReference type="SAM" id="Coils"/>
    </source>
</evidence>
<dbReference type="GO" id="GO:0006357">
    <property type="term" value="P:regulation of transcription by RNA polymerase II"/>
    <property type="evidence" value="ECO:0007669"/>
    <property type="project" value="TreeGrafter"/>
</dbReference>
<dbReference type="Pfam" id="PF05485">
    <property type="entry name" value="THAP"/>
    <property type="match status" value="1"/>
</dbReference>
<dbReference type="PANTHER" id="PTHR46600:SF7">
    <property type="entry name" value="SI:DKEY-228B2.6-RELATED"/>
    <property type="match status" value="1"/>
</dbReference>
<dbReference type="InterPro" id="IPR006612">
    <property type="entry name" value="THAP_Znf"/>
</dbReference>
<dbReference type="InterPro" id="IPR026516">
    <property type="entry name" value="THAP1/10"/>
</dbReference>
<feature type="region of interest" description="Disordered" evidence="7">
    <location>
        <begin position="264"/>
        <end position="289"/>
    </location>
</feature>
<evidence type="ECO:0000256" key="5">
    <source>
        <dbReference type="PROSITE-ProRule" id="PRU00309"/>
    </source>
</evidence>
<dbReference type="Gene3D" id="6.20.210.20">
    <property type="entry name" value="THAP domain"/>
    <property type="match status" value="1"/>
</dbReference>
<protein>
    <recommendedName>
        <fullName evidence="8">THAP-type domain-containing protein</fullName>
    </recommendedName>
</protein>
<feature type="domain" description="THAP-type" evidence="8">
    <location>
        <begin position="1"/>
        <end position="80"/>
    </location>
</feature>
<dbReference type="GO" id="GO:0005634">
    <property type="term" value="C:nucleus"/>
    <property type="evidence" value="ECO:0007669"/>
    <property type="project" value="TreeGrafter"/>
</dbReference>
<comment type="caution">
    <text evidence="9">The sequence shown here is derived from an EMBL/GenBank/DDBJ whole genome shotgun (WGS) entry which is preliminary data.</text>
</comment>
<keyword evidence="2 5" id="KW-0863">Zinc-finger</keyword>
<reference evidence="9 10" key="1">
    <citation type="journal article" date="2022" name="Nat. Ecol. Evol.">
        <title>A masculinizing supergene underlies an exaggerated male reproductive morph in a spider.</title>
        <authorList>
            <person name="Hendrickx F."/>
            <person name="De Corte Z."/>
            <person name="Sonet G."/>
            <person name="Van Belleghem S.M."/>
            <person name="Kostlbacher S."/>
            <person name="Vangestel C."/>
        </authorList>
    </citation>
    <scope>NUCLEOTIDE SEQUENCE [LARGE SCALE GENOMIC DNA]</scope>
    <source>
        <strain evidence="9">W744_W776</strain>
    </source>
</reference>
<dbReference type="PROSITE" id="PS50950">
    <property type="entry name" value="ZF_THAP"/>
    <property type="match status" value="1"/>
</dbReference>
<dbReference type="EMBL" id="JAFNEN010000113">
    <property type="protein sequence ID" value="KAG8193866.1"/>
    <property type="molecule type" value="Genomic_DNA"/>
</dbReference>
<evidence type="ECO:0000313" key="9">
    <source>
        <dbReference type="EMBL" id="KAG8193866.1"/>
    </source>
</evidence>
<keyword evidence="1" id="KW-0479">Metal-binding</keyword>
<gene>
    <name evidence="9" type="ORF">JTE90_011426</name>
</gene>
<dbReference type="GO" id="GO:0008270">
    <property type="term" value="F:zinc ion binding"/>
    <property type="evidence" value="ECO:0007669"/>
    <property type="project" value="UniProtKB-KW"/>
</dbReference>
<dbReference type="SUPFAM" id="SSF57716">
    <property type="entry name" value="Glucocorticoid receptor-like (DNA-binding domain)"/>
    <property type="match status" value="1"/>
</dbReference>
<dbReference type="PANTHER" id="PTHR46600">
    <property type="entry name" value="THAP DOMAIN-CONTAINING"/>
    <property type="match status" value="1"/>
</dbReference>
<name>A0AAV6VBX4_9ARAC</name>
<keyword evidence="6" id="KW-0175">Coiled coil</keyword>
<dbReference type="InterPro" id="IPR038441">
    <property type="entry name" value="THAP_Znf_sf"/>
</dbReference>